<reference evidence="2" key="1">
    <citation type="submission" date="2017-02" db="EMBL/GenBank/DDBJ databases">
        <title>Delving into the versatile metabolic prowess of the omnipresent phylum Bacteroidetes.</title>
        <authorList>
            <person name="Nobu M.K."/>
            <person name="Mei R."/>
            <person name="Narihiro T."/>
            <person name="Kuroda K."/>
            <person name="Liu W.-T."/>
        </authorList>
    </citation>
    <scope>NUCLEOTIDE SEQUENCE</scope>
    <source>
        <strain evidence="2">ADurb.Bin417</strain>
    </source>
</reference>
<feature type="region of interest" description="Disordered" evidence="1">
    <location>
        <begin position="140"/>
        <end position="162"/>
    </location>
</feature>
<dbReference type="AlphaFoldDB" id="A0A1V5ML53"/>
<feature type="compositionally biased region" description="Basic residues" evidence="1">
    <location>
        <begin position="150"/>
        <end position="162"/>
    </location>
</feature>
<name>A0A1V5ML53_UNCT6</name>
<dbReference type="Proteomes" id="UP000485484">
    <property type="component" value="Unassembled WGS sequence"/>
</dbReference>
<organism evidence="2">
    <name type="scientific">candidate division TA06 bacterium ADurb.Bin417</name>
    <dbReference type="NCBI Taxonomy" id="1852828"/>
    <lineage>
        <taxon>Bacteria</taxon>
        <taxon>Bacteria division TA06</taxon>
    </lineage>
</organism>
<protein>
    <submittedName>
        <fullName evidence="2">Uncharacterized protein</fullName>
    </submittedName>
</protein>
<comment type="caution">
    <text evidence="2">The sequence shown here is derived from an EMBL/GenBank/DDBJ whole genome shotgun (WGS) entry which is preliminary data.</text>
</comment>
<evidence type="ECO:0000256" key="1">
    <source>
        <dbReference type="SAM" id="MobiDB-lite"/>
    </source>
</evidence>
<gene>
    <name evidence="2" type="ORF">BWY73_00089</name>
</gene>
<dbReference type="EMBL" id="MWAK01000005">
    <property type="protein sequence ID" value="OPZ93845.1"/>
    <property type="molecule type" value="Genomic_DNA"/>
</dbReference>
<proteinExistence type="predicted"/>
<evidence type="ECO:0000313" key="2">
    <source>
        <dbReference type="EMBL" id="OPZ93845.1"/>
    </source>
</evidence>
<sequence>MNGNLSIKTNRRAVSALFLLILLLLGNAAGAGEIIYAPILRGEPAGMVPGGYLGTVPLPLKKSGGTIVGGPMNVILLPGAEGRMIIEGDIEAVLLPGANGGMVIGGNLKEIVLPDNRGGMVIGGPMDVIVLPGENSGLIIQSQPDYNQPVRRRPPPRRSTRR</sequence>
<accession>A0A1V5ML53</accession>